<evidence type="ECO:0000256" key="1">
    <source>
        <dbReference type="SAM" id="Phobius"/>
    </source>
</evidence>
<dbReference type="OrthoDB" id="300119at2759"/>
<name>Q22BJ0_TETTS</name>
<keyword evidence="4" id="KW-1185">Reference proteome</keyword>
<feature type="transmembrane region" description="Helical" evidence="1">
    <location>
        <begin position="1843"/>
        <end position="1862"/>
    </location>
</feature>
<keyword evidence="1" id="KW-1133">Transmembrane helix</keyword>
<dbReference type="GeneID" id="7844910"/>
<dbReference type="RefSeq" id="XP_001030339.2">
    <property type="nucleotide sequence ID" value="XM_001030339.2"/>
</dbReference>
<accession>Q22BJ0</accession>
<dbReference type="Proteomes" id="UP000009168">
    <property type="component" value="Unassembled WGS sequence"/>
</dbReference>
<dbReference type="KEGG" id="tet:TTHERM_01099230"/>
<feature type="signal peptide" evidence="2">
    <location>
        <begin position="1"/>
        <end position="27"/>
    </location>
</feature>
<organism evidence="3 4">
    <name type="scientific">Tetrahymena thermophila (strain SB210)</name>
    <dbReference type="NCBI Taxonomy" id="312017"/>
    <lineage>
        <taxon>Eukaryota</taxon>
        <taxon>Sar</taxon>
        <taxon>Alveolata</taxon>
        <taxon>Ciliophora</taxon>
        <taxon>Intramacronucleata</taxon>
        <taxon>Oligohymenophorea</taxon>
        <taxon>Hymenostomatida</taxon>
        <taxon>Tetrahymenina</taxon>
        <taxon>Tetrahymenidae</taxon>
        <taxon>Tetrahymena</taxon>
    </lineage>
</organism>
<keyword evidence="2" id="KW-0732">Signal</keyword>
<protein>
    <submittedName>
        <fullName evidence="3">Transmembrane protein, putative</fullName>
    </submittedName>
</protein>
<gene>
    <name evidence="3" type="ORF">TTHERM_01099230</name>
</gene>
<feature type="chain" id="PRO_5004201011" evidence="2">
    <location>
        <begin position="28"/>
        <end position="1893"/>
    </location>
</feature>
<evidence type="ECO:0000313" key="3">
    <source>
        <dbReference type="EMBL" id="EAR82676.2"/>
    </source>
</evidence>
<evidence type="ECO:0000313" key="4">
    <source>
        <dbReference type="Proteomes" id="UP000009168"/>
    </source>
</evidence>
<sequence length="1893" mass="220902">MKSRLKFQKLIYISFILLAVLAQSTLCGEPFDTDEKVHQILELNKEKQYFFNGTRFNQTIYLKYTFEGDFDIENDLLLIARPNDFKSDPDVFVSRTIQFPTPDNADYRCWHSGLEICYIAPNWLQGAKEIYITLFSYQPHCNFTFEARLQHRTEQIIQWNQDTVLFLGAPGETHQQSQQVVKIYVPPDESIEHFTFSAIVDPVSRQNLTEAIKLYVMFGNETPSNSRSLWGIYSSSYGETFTSFKYQPTFRTGINYTMLIIGQTNTTVNLLCRKDTNEPVKLKFNLNSDKQKTLYDAIPVGRYLIYELDTGVMHRDANTNKIDQTLLINLLVQQGNPDMYIDCDQPLSLNSLDQAKWVSDSNGEESLIISAQEFQKYQKQCNKLYILVYARVCAAFALEFSIRDQFRDEDIILSIYPSISENGYIEDNQIVNYLLQMDKYTQETVQVSLFAKNGNPDLYIKKCKDTKSCRATRKELENINQDNKSDFIGLSKELGNDFITFQHSVANCENSNSIYCQYLITVFSNPALQNNSPTQEIHYSLLVQYQSKSVQLLENNPLYQQIGLEQFNYYSYSLVSLEGIKKVYFQVTPISGIMELLVSRYHTKPNFRETERIACFCSNVISYSVEELLQQNQQSINFYMSVYGFSNSIYTISVYIERFQKDENGNNDPNSSLISMVLKNDIPQKYVFDPTNSYVYFDIFETDSDPVVSINPLKGEFHIDAWPLLSSNQQNYTLPDDNSGETVYKTQYNSLILHVKNVQQKSQFKGFRVRIQKLTNRDQAQFTIEYSNQSQITTLYENYPIQTYIKPDETKFFKFAVTYDDYVVAVAYTSAHTGLFMEISGDKVHQNDSSVTYQTNSMSESSIQIFYPFNQECTQKVEQNNECFLYGSIQMSEQAQQKYTQEMYSLPTEIYLIRFNKQLKTQNLNLKDGSINYYPLPVDETKDTEFYTFNFYVNPNNFDQDIQVITTLEHGNLNVKYVILDTSNPNMSKPSSWQKSFPTLSEVEQRSLIDNSDNEIREKQSSMINISSAEFICKPKCVVLITAFAKNVKKIKQNSQLVIQVVSDIIDLTHLESSEIASFVSHNQYKYFKIYLPQDFAVITFNAVAIQSMFDINLVSYYSKNYSSFRPTETNCNQCQSSNLEPGRFDQIEYIPAKGGYYIVGVYGSEGYKARFKFIWNTNQIQQVQFRETYSVQITSQKSFVFHADRYRNSGFDLSISVQDQFKNDITNDGVLSMAIYHCNSDYLRGCIVENPNLKRIESKSQKYQYQDICGDKVVCTVVLTFKSNNDRYISFDFLLNEILQESFDFDNQNISIISDQTIIYPIMKNKKQRFQISLPYIVSDDFQLSNNFILRVQQYSGSVDISLWPKDQNIYEIQNSILNFKWIEIKPETLKNKNFVYLDVFNCNQESCYIYIALYVANTPKDISQLQSVAEILNYNSNIIITGSNMTFKDSRLIIYIQDISKQLEDAQILVSKEDKSLQTIQIQKHKYYYEIDQIYEPNLDSQKVSNIFIKLNRTDDRIENLQVAVAIYLMKYHGSQIPLLATPQNEIEYYQSFIPNRFYENQEFATHILDVPNQAKEKSYLLIDLTSCDNGDIRLKGSQSLENFEQGKYDLEIKQQSKQKSQFTIQLKDNQKIYLKLSRPQNQLNKQLRYLILSYIISNSNSPSFKVQSITGLVEMQRIQNQIYVYWDMLTGSIHFDDTNKVIKNTQFYLVILKKRAFELVQPNMNCIFSQQYAKNENSVHFYLKLNQDQVKIDEEKKLFYYELDAKNFKNQFQKFEEQQDFYSTIKAQINPNIYGNIDKNSVWYNEVDYQITNIDKNFFVDDISMPPQSSDTDESLQHTIIILTIVIGISMILLGIYLYRRYNLTKKRIQFEVSYREQQDIQENVEQSNP</sequence>
<proteinExistence type="predicted"/>
<keyword evidence="1 3" id="KW-0812">Transmembrane</keyword>
<keyword evidence="1" id="KW-0472">Membrane</keyword>
<dbReference type="HOGENOM" id="CLU_235852_0_0_1"/>
<dbReference type="InParanoid" id="Q22BJ0"/>
<dbReference type="EMBL" id="GG662602">
    <property type="protein sequence ID" value="EAR82676.2"/>
    <property type="molecule type" value="Genomic_DNA"/>
</dbReference>
<evidence type="ECO:0000256" key="2">
    <source>
        <dbReference type="SAM" id="SignalP"/>
    </source>
</evidence>
<reference evidence="4" key="1">
    <citation type="journal article" date="2006" name="PLoS Biol.">
        <title>Macronuclear genome sequence of the ciliate Tetrahymena thermophila, a model eukaryote.</title>
        <authorList>
            <person name="Eisen J.A."/>
            <person name="Coyne R.S."/>
            <person name="Wu M."/>
            <person name="Wu D."/>
            <person name="Thiagarajan M."/>
            <person name="Wortman J.R."/>
            <person name="Badger J.H."/>
            <person name="Ren Q."/>
            <person name="Amedeo P."/>
            <person name="Jones K.M."/>
            <person name="Tallon L.J."/>
            <person name="Delcher A.L."/>
            <person name="Salzberg S.L."/>
            <person name="Silva J.C."/>
            <person name="Haas B.J."/>
            <person name="Majoros W.H."/>
            <person name="Farzad M."/>
            <person name="Carlton J.M."/>
            <person name="Smith R.K. Jr."/>
            <person name="Garg J."/>
            <person name="Pearlman R.E."/>
            <person name="Karrer K.M."/>
            <person name="Sun L."/>
            <person name="Manning G."/>
            <person name="Elde N.C."/>
            <person name="Turkewitz A.P."/>
            <person name="Asai D.J."/>
            <person name="Wilkes D.E."/>
            <person name="Wang Y."/>
            <person name="Cai H."/>
            <person name="Collins K."/>
            <person name="Stewart B.A."/>
            <person name="Lee S.R."/>
            <person name="Wilamowska K."/>
            <person name="Weinberg Z."/>
            <person name="Ruzzo W.L."/>
            <person name="Wloga D."/>
            <person name="Gaertig J."/>
            <person name="Frankel J."/>
            <person name="Tsao C.-C."/>
            <person name="Gorovsky M.A."/>
            <person name="Keeling P.J."/>
            <person name="Waller R.F."/>
            <person name="Patron N.J."/>
            <person name="Cherry J.M."/>
            <person name="Stover N.A."/>
            <person name="Krieger C.J."/>
            <person name="del Toro C."/>
            <person name="Ryder H.F."/>
            <person name="Williamson S.C."/>
            <person name="Barbeau R.A."/>
            <person name="Hamilton E.P."/>
            <person name="Orias E."/>
        </authorList>
    </citation>
    <scope>NUCLEOTIDE SEQUENCE [LARGE SCALE GENOMIC DNA]</scope>
    <source>
        <strain evidence="4">SB210</strain>
    </source>
</reference>